<dbReference type="FunFam" id="1.10.287.950:FF:000001">
    <property type="entry name" value="Methyl-accepting chemotaxis sensory transducer"/>
    <property type="match status" value="1"/>
</dbReference>
<dbReference type="PANTHER" id="PTHR32089:SF74">
    <property type="entry name" value="METHYL-ACCEPTING CHEMOTAXIS PROTEIN AER"/>
    <property type="match status" value="1"/>
</dbReference>
<keyword evidence="5" id="KW-0997">Cell inner membrane</keyword>
<feature type="domain" description="PAS" evidence="14">
    <location>
        <begin position="25"/>
        <end position="76"/>
    </location>
</feature>
<dbReference type="CDD" id="cd06225">
    <property type="entry name" value="HAMP"/>
    <property type="match status" value="1"/>
</dbReference>
<keyword evidence="2" id="KW-1003">Cell membrane</keyword>
<accession>A0A246F7S2</accession>
<evidence type="ECO:0000259" key="14">
    <source>
        <dbReference type="PROSITE" id="PS50112"/>
    </source>
</evidence>
<evidence type="ECO:0000259" key="13">
    <source>
        <dbReference type="PROSITE" id="PS50111"/>
    </source>
</evidence>
<dbReference type="CDD" id="cd11386">
    <property type="entry name" value="MCP_signal"/>
    <property type="match status" value="1"/>
</dbReference>
<evidence type="ECO:0000256" key="7">
    <source>
        <dbReference type="ARBA" id="ARBA00022989"/>
    </source>
</evidence>
<evidence type="ECO:0000256" key="8">
    <source>
        <dbReference type="ARBA" id="ARBA00023136"/>
    </source>
</evidence>
<dbReference type="Gene3D" id="1.10.287.950">
    <property type="entry name" value="Methyl-accepting chemotaxis protein"/>
    <property type="match status" value="1"/>
</dbReference>
<dbReference type="STRING" id="46680.GCA_000807755_06353"/>
<evidence type="ECO:0000256" key="12">
    <source>
        <dbReference type="SAM" id="Phobius"/>
    </source>
</evidence>
<gene>
    <name evidence="15" type="ORF">CEG18_20835</name>
</gene>
<dbReference type="Proteomes" id="UP000198145">
    <property type="component" value="Unassembled WGS sequence"/>
</dbReference>
<evidence type="ECO:0000256" key="5">
    <source>
        <dbReference type="ARBA" id="ARBA00022519"/>
    </source>
</evidence>
<dbReference type="AlphaFoldDB" id="A0A246F7S2"/>
<dbReference type="Pfam" id="PF00015">
    <property type="entry name" value="MCPsignal"/>
    <property type="match status" value="1"/>
</dbReference>
<evidence type="ECO:0000256" key="1">
    <source>
        <dbReference type="ARBA" id="ARBA00004429"/>
    </source>
</evidence>
<keyword evidence="4" id="KW-0145">Chemotaxis</keyword>
<dbReference type="Gene3D" id="3.30.450.20">
    <property type="entry name" value="PAS domain"/>
    <property type="match status" value="1"/>
</dbReference>
<evidence type="ECO:0000313" key="16">
    <source>
        <dbReference type="Proteomes" id="UP000198145"/>
    </source>
</evidence>
<keyword evidence="8 12" id="KW-0472">Membrane</keyword>
<feature type="domain" description="Methyl-accepting transducer" evidence="13">
    <location>
        <begin position="245"/>
        <end position="481"/>
    </location>
</feature>
<protein>
    <submittedName>
        <fullName evidence="15">Chemotaxis protein</fullName>
    </submittedName>
</protein>
<evidence type="ECO:0000256" key="2">
    <source>
        <dbReference type="ARBA" id="ARBA00022475"/>
    </source>
</evidence>
<evidence type="ECO:0000256" key="11">
    <source>
        <dbReference type="PROSITE-ProRule" id="PRU00284"/>
    </source>
</evidence>
<feature type="transmembrane region" description="Helical" evidence="12">
    <location>
        <begin position="144"/>
        <end position="167"/>
    </location>
</feature>
<dbReference type="PROSITE" id="PS50111">
    <property type="entry name" value="CHEMOTAXIS_TRANSDUC_2"/>
    <property type="match status" value="1"/>
</dbReference>
<dbReference type="GO" id="GO:0004888">
    <property type="term" value="F:transmembrane signaling receptor activity"/>
    <property type="evidence" value="ECO:0007669"/>
    <property type="project" value="InterPro"/>
</dbReference>
<evidence type="ECO:0000256" key="3">
    <source>
        <dbReference type="ARBA" id="ARBA00022481"/>
    </source>
</evidence>
<evidence type="ECO:0000256" key="9">
    <source>
        <dbReference type="ARBA" id="ARBA00023224"/>
    </source>
</evidence>
<sequence length="522" mass="55983">MKLNLPITGRQVEVPANANILSTTDLKGAVTHVNPDFLRISGFEAEELLGFNHNRVRHPDMPPAAFAHLWQTLQAGRSWMGLVKNRCKNGDHYWVSAFVTPIRHGGKIVEYQSVRTRPGAEQIAEAENLYARLREGAKRGRPRLPLIAQLLLGLLLAEAGGALLALLSPKLTALAFVLALGVSGAWLVLRLQPLRALILRARKIADNPLSQQLYSGRADEFGELDFAFRMLEAETAAVVGRMADASRQLAEHSAALADAMAGGSAASQLQQRETEQVASAMQQLAQSVQEVARHAQHSAVAAQCSERITQSGHQDVQGTRGQLAALEAGVHAASTAVEQQKEHSEAISRMLDVIRDVAGQTNLLALNAAIEAARAGESGRGFAVVADEVRALASRTEHSAQDIQSLVGNLQQGAEDSVRALWHCCDQAVASLEQAGQAAGTLEKISEQVSAIQRMSLEIAEAIEEQGVASEDVQRSLHAIRGSADSNAAKVGTCQRSAARMAELAAELRMLAEHFWEGSRAG</sequence>
<dbReference type="GO" id="GO:0007165">
    <property type="term" value="P:signal transduction"/>
    <property type="evidence" value="ECO:0007669"/>
    <property type="project" value="UniProtKB-KW"/>
</dbReference>
<organism evidence="15 16">
    <name type="scientific">Pseudomonas nitroreducens</name>
    <dbReference type="NCBI Taxonomy" id="46680"/>
    <lineage>
        <taxon>Bacteria</taxon>
        <taxon>Pseudomonadati</taxon>
        <taxon>Pseudomonadota</taxon>
        <taxon>Gammaproteobacteria</taxon>
        <taxon>Pseudomonadales</taxon>
        <taxon>Pseudomonadaceae</taxon>
        <taxon>Pseudomonas</taxon>
    </lineage>
</organism>
<dbReference type="SMART" id="SM00283">
    <property type="entry name" value="MA"/>
    <property type="match status" value="1"/>
</dbReference>
<dbReference type="FunFam" id="3.30.450.20:FF:000046">
    <property type="entry name" value="Aerotaxis sensor receptor"/>
    <property type="match status" value="1"/>
</dbReference>
<dbReference type="InterPro" id="IPR004089">
    <property type="entry name" value="MCPsignal_dom"/>
</dbReference>
<dbReference type="GO" id="GO:0052131">
    <property type="term" value="P:positive aerotaxis"/>
    <property type="evidence" value="ECO:0007669"/>
    <property type="project" value="UniProtKB-ARBA"/>
</dbReference>
<keyword evidence="7 12" id="KW-1133">Transmembrane helix</keyword>
<evidence type="ECO:0000313" key="15">
    <source>
        <dbReference type="EMBL" id="OWP49181.1"/>
    </source>
</evidence>
<dbReference type="PRINTS" id="PR00260">
    <property type="entry name" value="CHEMTRNSDUCR"/>
</dbReference>
<keyword evidence="9 11" id="KW-0807">Transducer</keyword>
<dbReference type="InterPro" id="IPR035965">
    <property type="entry name" value="PAS-like_dom_sf"/>
</dbReference>
<evidence type="ECO:0000256" key="10">
    <source>
        <dbReference type="ARBA" id="ARBA00029447"/>
    </source>
</evidence>
<dbReference type="SUPFAM" id="SSF55785">
    <property type="entry name" value="PYP-like sensor domain (PAS domain)"/>
    <property type="match status" value="1"/>
</dbReference>
<dbReference type="RefSeq" id="WP_088420271.1">
    <property type="nucleotide sequence ID" value="NZ_NJBA01000007.1"/>
</dbReference>
<proteinExistence type="inferred from homology"/>
<comment type="similarity">
    <text evidence="10">Belongs to the methyl-accepting chemotaxis (MCP) protein family.</text>
</comment>
<dbReference type="EMBL" id="NJBA01000007">
    <property type="protein sequence ID" value="OWP49181.1"/>
    <property type="molecule type" value="Genomic_DNA"/>
</dbReference>
<dbReference type="PANTHER" id="PTHR32089">
    <property type="entry name" value="METHYL-ACCEPTING CHEMOTAXIS PROTEIN MCPB"/>
    <property type="match status" value="1"/>
</dbReference>
<dbReference type="eggNOG" id="COG0840">
    <property type="taxonomic scope" value="Bacteria"/>
</dbReference>
<reference evidence="15 16" key="1">
    <citation type="submission" date="2017-06" db="EMBL/GenBank/DDBJ databases">
        <title>Draft genome of Pseudomonas nitroreducens DF05.</title>
        <authorList>
            <person name="Iyer R."/>
        </authorList>
    </citation>
    <scope>NUCLEOTIDE SEQUENCE [LARGE SCALE GENOMIC DNA]</scope>
    <source>
        <strain evidence="15 16">DF05</strain>
    </source>
</reference>
<evidence type="ECO:0000256" key="6">
    <source>
        <dbReference type="ARBA" id="ARBA00022692"/>
    </source>
</evidence>
<dbReference type="InterPro" id="IPR000014">
    <property type="entry name" value="PAS"/>
</dbReference>
<evidence type="ECO:0000256" key="4">
    <source>
        <dbReference type="ARBA" id="ARBA00022500"/>
    </source>
</evidence>
<keyword evidence="3" id="KW-0488">Methylation</keyword>
<name>A0A246F7S2_PSENT</name>
<dbReference type="InterPro" id="IPR004090">
    <property type="entry name" value="Chemotax_Me-accpt_rcpt"/>
</dbReference>
<feature type="transmembrane region" description="Helical" evidence="12">
    <location>
        <begin position="173"/>
        <end position="191"/>
    </location>
</feature>
<keyword evidence="6 12" id="KW-0812">Transmembrane</keyword>
<dbReference type="CDD" id="cd00130">
    <property type="entry name" value="PAS"/>
    <property type="match status" value="1"/>
</dbReference>
<dbReference type="Pfam" id="PF08447">
    <property type="entry name" value="PAS_3"/>
    <property type="match status" value="1"/>
</dbReference>
<dbReference type="SUPFAM" id="SSF58104">
    <property type="entry name" value="Methyl-accepting chemotaxis protein (MCP) signaling domain"/>
    <property type="match status" value="1"/>
</dbReference>
<comment type="subcellular location">
    <subcellularLocation>
        <location evidence="1">Cell inner membrane</location>
        <topology evidence="1">Multi-pass membrane protein</topology>
    </subcellularLocation>
</comment>
<comment type="caution">
    <text evidence="15">The sequence shown here is derived from an EMBL/GenBank/DDBJ whole genome shotgun (WGS) entry which is preliminary data.</text>
</comment>
<dbReference type="InterPro" id="IPR013655">
    <property type="entry name" value="PAS_fold_3"/>
</dbReference>
<dbReference type="GO" id="GO:0005886">
    <property type="term" value="C:plasma membrane"/>
    <property type="evidence" value="ECO:0007669"/>
    <property type="project" value="UniProtKB-SubCell"/>
</dbReference>
<dbReference type="PROSITE" id="PS50112">
    <property type="entry name" value="PAS"/>
    <property type="match status" value="1"/>
</dbReference>
<dbReference type="NCBIfam" id="TIGR00229">
    <property type="entry name" value="sensory_box"/>
    <property type="match status" value="1"/>
</dbReference>